<protein>
    <submittedName>
        <fullName evidence="12">Bifunctional transcriptional activator/DNA repair enzyme AdaA</fullName>
    </submittedName>
</protein>
<dbReference type="SMART" id="SM00342">
    <property type="entry name" value="HTH_ARAC"/>
    <property type="match status" value="1"/>
</dbReference>
<name>A0ABW9KHR5_9BACT</name>
<dbReference type="PANTHER" id="PTHR10815:SF14">
    <property type="entry name" value="BIFUNCTIONAL TRANSCRIPTIONAL ACTIVATOR_DNA REPAIR ENZYME ADA"/>
    <property type="match status" value="1"/>
</dbReference>
<evidence type="ECO:0000313" key="13">
    <source>
        <dbReference type="Proteomes" id="UP001634747"/>
    </source>
</evidence>
<dbReference type="InterPro" id="IPR036631">
    <property type="entry name" value="MGMT_N_sf"/>
</dbReference>
<dbReference type="Gene3D" id="1.10.10.60">
    <property type="entry name" value="Homeodomain-like"/>
    <property type="match status" value="1"/>
</dbReference>
<dbReference type="InterPro" id="IPR016221">
    <property type="entry name" value="Bifunct_regulatory_prot_Ada"/>
</dbReference>
<evidence type="ECO:0000256" key="3">
    <source>
        <dbReference type="ARBA" id="ARBA00022603"/>
    </source>
</evidence>
<dbReference type="PIRSF" id="PIRSF000409">
    <property type="entry name" value="Ada"/>
    <property type="match status" value="1"/>
</dbReference>
<keyword evidence="7" id="KW-0010">Activator</keyword>
<dbReference type="InterPro" id="IPR035451">
    <property type="entry name" value="Ada-like_dom_sf"/>
</dbReference>
<keyword evidence="5" id="KW-0227">DNA damage</keyword>
<evidence type="ECO:0000259" key="11">
    <source>
        <dbReference type="PROSITE" id="PS01124"/>
    </source>
</evidence>
<comment type="catalytic activity">
    <reaction evidence="1">
        <text>a 4-O-methyl-thymidine in DNA + L-cysteinyl-[protein] = a thymidine in DNA + S-methyl-L-cysteinyl-[protein]</text>
        <dbReference type="Rhea" id="RHEA:53428"/>
        <dbReference type="Rhea" id="RHEA-COMP:10131"/>
        <dbReference type="Rhea" id="RHEA-COMP:10132"/>
        <dbReference type="Rhea" id="RHEA-COMP:13555"/>
        <dbReference type="Rhea" id="RHEA-COMP:13556"/>
        <dbReference type="ChEBI" id="CHEBI:29950"/>
        <dbReference type="ChEBI" id="CHEBI:82612"/>
        <dbReference type="ChEBI" id="CHEBI:137386"/>
        <dbReference type="ChEBI" id="CHEBI:137387"/>
        <dbReference type="EC" id="2.1.1.63"/>
    </reaction>
</comment>
<keyword evidence="4" id="KW-0808">Transferase</keyword>
<keyword evidence="9" id="KW-0234">DNA repair</keyword>
<evidence type="ECO:0000313" key="12">
    <source>
        <dbReference type="EMBL" id="MFN2974485.1"/>
    </source>
</evidence>
<dbReference type="PANTHER" id="PTHR10815">
    <property type="entry name" value="METHYLATED-DNA--PROTEIN-CYSTEINE METHYLTRANSFERASE"/>
    <property type="match status" value="1"/>
</dbReference>
<comment type="cofactor">
    <cofactor evidence="2">
        <name>Zn(2+)</name>
        <dbReference type="ChEBI" id="CHEBI:29105"/>
    </cofactor>
</comment>
<comment type="caution">
    <text evidence="12">The sequence shown here is derived from an EMBL/GenBank/DDBJ whole genome shotgun (WGS) entry which is preliminary data.</text>
</comment>
<evidence type="ECO:0000256" key="7">
    <source>
        <dbReference type="ARBA" id="ARBA00023159"/>
    </source>
</evidence>
<feature type="domain" description="HTH araC/xylS-type" evidence="11">
    <location>
        <begin position="88"/>
        <end position="190"/>
    </location>
</feature>
<dbReference type="Pfam" id="PF12833">
    <property type="entry name" value="HTH_18"/>
    <property type="match status" value="1"/>
</dbReference>
<dbReference type="InterPro" id="IPR004026">
    <property type="entry name" value="Ada_DNA_repair_Zn-bd"/>
</dbReference>
<gene>
    <name evidence="12" type="ORF">ACK2TP_01785</name>
</gene>
<dbReference type="InterPro" id="IPR018060">
    <property type="entry name" value="HTH_AraC"/>
</dbReference>
<dbReference type="Gene3D" id="3.40.10.10">
    <property type="entry name" value="DNA Methylphosphotriester Repair Domain"/>
    <property type="match status" value="1"/>
</dbReference>
<keyword evidence="3" id="KW-0489">Methyltransferase</keyword>
<evidence type="ECO:0000256" key="1">
    <source>
        <dbReference type="ARBA" id="ARBA00001286"/>
    </source>
</evidence>
<evidence type="ECO:0000256" key="5">
    <source>
        <dbReference type="ARBA" id="ARBA00022763"/>
    </source>
</evidence>
<dbReference type="EMBL" id="JBJYXY010000001">
    <property type="protein sequence ID" value="MFN2974485.1"/>
    <property type="molecule type" value="Genomic_DNA"/>
</dbReference>
<sequence>MSAREMRSEEEERWAAVVARDRSRESAFVYGVLSTGVYCRPGCSSRLPKRENVRFYDSTAAAAADGLRACKRCLPDGRDARAVEGTIRRLCRYMEARLQSHPEDALQLADLAARAQLSPAHLQRTFRAVVGVSPKQYVDGLRMERFKRSLQGGESNVTDAIFDAGYGSISRVYERAETQMGMTPMEFREGGAGVAVTYAAFETAMGLALVGATDRGLCFLQFGESEAELVERLREQYPRAVIAAMEPRSSAGFAGWIAALNGYLEGRAPDLRLPVHVRATAFQRMVWEYLQRMPAGTTQSYREVAEALGRPTAARAVARACASNVVALAIPCHRVVRGTGEVSGYRWGVERKRRLLEMERGNVAGRTDA</sequence>
<comment type="catalytic activity">
    <reaction evidence="10">
        <text>a 6-O-methyl-2'-deoxyguanosine in DNA + L-cysteinyl-[protein] = S-methyl-L-cysteinyl-[protein] + a 2'-deoxyguanosine in DNA</text>
        <dbReference type="Rhea" id="RHEA:24000"/>
        <dbReference type="Rhea" id="RHEA-COMP:10131"/>
        <dbReference type="Rhea" id="RHEA-COMP:10132"/>
        <dbReference type="Rhea" id="RHEA-COMP:11367"/>
        <dbReference type="Rhea" id="RHEA-COMP:11368"/>
        <dbReference type="ChEBI" id="CHEBI:29950"/>
        <dbReference type="ChEBI" id="CHEBI:82612"/>
        <dbReference type="ChEBI" id="CHEBI:85445"/>
        <dbReference type="ChEBI" id="CHEBI:85448"/>
        <dbReference type="EC" id="2.1.1.63"/>
    </reaction>
</comment>
<dbReference type="RefSeq" id="WP_263413951.1">
    <property type="nucleotide sequence ID" value="NZ_BAABBH010000001.1"/>
</dbReference>
<dbReference type="InterPro" id="IPR036217">
    <property type="entry name" value="MethylDNA_cys_MeTrfase_DNAb"/>
</dbReference>
<dbReference type="SUPFAM" id="SSF53155">
    <property type="entry name" value="Methylated DNA-protein cysteine methyltransferase domain"/>
    <property type="match status" value="1"/>
</dbReference>
<evidence type="ECO:0000256" key="8">
    <source>
        <dbReference type="ARBA" id="ARBA00023163"/>
    </source>
</evidence>
<dbReference type="Proteomes" id="UP001634747">
    <property type="component" value="Unassembled WGS sequence"/>
</dbReference>
<dbReference type="Pfam" id="PF01035">
    <property type="entry name" value="DNA_binding_1"/>
    <property type="match status" value="1"/>
</dbReference>
<dbReference type="InterPro" id="IPR001497">
    <property type="entry name" value="MethylDNA_cys_MeTrfase_AS"/>
</dbReference>
<keyword evidence="6" id="KW-0805">Transcription regulation</keyword>
<dbReference type="PROSITE" id="PS01124">
    <property type="entry name" value="HTH_ARAC_FAMILY_2"/>
    <property type="match status" value="1"/>
</dbReference>
<dbReference type="InterPro" id="IPR009057">
    <property type="entry name" value="Homeodomain-like_sf"/>
</dbReference>
<dbReference type="SUPFAM" id="SSF46767">
    <property type="entry name" value="Methylated DNA-protein cysteine methyltransferase, C-terminal domain"/>
    <property type="match status" value="1"/>
</dbReference>
<evidence type="ECO:0000256" key="10">
    <source>
        <dbReference type="ARBA" id="ARBA00049348"/>
    </source>
</evidence>
<dbReference type="SUPFAM" id="SSF46689">
    <property type="entry name" value="Homeodomain-like"/>
    <property type="match status" value="1"/>
</dbReference>
<dbReference type="CDD" id="cd06445">
    <property type="entry name" value="ATase"/>
    <property type="match status" value="1"/>
</dbReference>
<evidence type="ECO:0000256" key="2">
    <source>
        <dbReference type="ARBA" id="ARBA00001947"/>
    </source>
</evidence>
<dbReference type="PROSITE" id="PS00374">
    <property type="entry name" value="MGMT"/>
    <property type="match status" value="1"/>
</dbReference>
<dbReference type="InterPro" id="IPR036388">
    <property type="entry name" value="WH-like_DNA-bd_sf"/>
</dbReference>
<evidence type="ECO:0000256" key="6">
    <source>
        <dbReference type="ARBA" id="ARBA00023015"/>
    </source>
</evidence>
<proteinExistence type="predicted"/>
<organism evidence="12 13">
    <name type="scientific">Terriglobus aquaticus</name>
    <dbReference type="NCBI Taxonomy" id="940139"/>
    <lineage>
        <taxon>Bacteria</taxon>
        <taxon>Pseudomonadati</taxon>
        <taxon>Acidobacteriota</taxon>
        <taxon>Terriglobia</taxon>
        <taxon>Terriglobales</taxon>
        <taxon>Acidobacteriaceae</taxon>
        <taxon>Terriglobus</taxon>
    </lineage>
</organism>
<dbReference type="InterPro" id="IPR014048">
    <property type="entry name" value="MethylDNA_cys_MeTrfase_DNA-bd"/>
</dbReference>
<dbReference type="Gene3D" id="1.10.10.10">
    <property type="entry name" value="Winged helix-like DNA-binding domain superfamily/Winged helix DNA-binding domain"/>
    <property type="match status" value="1"/>
</dbReference>
<accession>A0ABW9KHR5</accession>
<keyword evidence="8" id="KW-0804">Transcription</keyword>
<evidence type="ECO:0000256" key="4">
    <source>
        <dbReference type="ARBA" id="ARBA00022679"/>
    </source>
</evidence>
<dbReference type="SUPFAM" id="SSF57884">
    <property type="entry name" value="Ada DNA repair protein, N-terminal domain (N-Ada 10)"/>
    <property type="match status" value="1"/>
</dbReference>
<dbReference type="Gene3D" id="3.30.160.70">
    <property type="entry name" value="Methylated DNA-protein cysteine methyltransferase domain"/>
    <property type="match status" value="1"/>
</dbReference>
<evidence type="ECO:0000256" key="9">
    <source>
        <dbReference type="ARBA" id="ARBA00023204"/>
    </source>
</evidence>
<dbReference type="Pfam" id="PF02805">
    <property type="entry name" value="Ada_Zn_binding"/>
    <property type="match status" value="1"/>
</dbReference>
<dbReference type="NCBIfam" id="TIGR00589">
    <property type="entry name" value="ogt"/>
    <property type="match status" value="1"/>
</dbReference>
<reference evidence="12 13" key="1">
    <citation type="submission" date="2024-12" db="EMBL/GenBank/DDBJ databases">
        <authorList>
            <person name="Lee Y."/>
        </authorList>
    </citation>
    <scope>NUCLEOTIDE SEQUENCE [LARGE SCALE GENOMIC DNA]</scope>
    <source>
        <strain evidence="12 13">03SUJ4</strain>
    </source>
</reference>
<keyword evidence="13" id="KW-1185">Reference proteome</keyword>